<gene>
    <name evidence="1" type="ORF">DEBURN_LOCUS10465</name>
</gene>
<proteinExistence type="predicted"/>
<protein>
    <submittedName>
        <fullName evidence="1">11949_t:CDS:1</fullName>
    </submittedName>
</protein>
<dbReference type="Proteomes" id="UP000789706">
    <property type="component" value="Unassembled WGS sequence"/>
</dbReference>
<feature type="non-terminal residue" evidence="1">
    <location>
        <position position="1"/>
    </location>
</feature>
<keyword evidence="2" id="KW-1185">Reference proteome</keyword>
<dbReference type="AlphaFoldDB" id="A0A9N9D5S8"/>
<organism evidence="1 2">
    <name type="scientific">Diversispora eburnea</name>
    <dbReference type="NCBI Taxonomy" id="1213867"/>
    <lineage>
        <taxon>Eukaryota</taxon>
        <taxon>Fungi</taxon>
        <taxon>Fungi incertae sedis</taxon>
        <taxon>Mucoromycota</taxon>
        <taxon>Glomeromycotina</taxon>
        <taxon>Glomeromycetes</taxon>
        <taxon>Diversisporales</taxon>
        <taxon>Diversisporaceae</taxon>
        <taxon>Diversispora</taxon>
    </lineage>
</organism>
<dbReference type="EMBL" id="CAJVPK010003114">
    <property type="protein sequence ID" value="CAG8623477.1"/>
    <property type="molecule type" value="Genomic_DNA"/>
</dbReference>
<evidence type="ECO:0000313" key="1">
    <source>
        <dbReference type="EMBL" id="CAG8623477.1"/>
    </source>
</evidence>
<sequence>LDSSFSDSLFVSNSKEILSSFFIDLAFSQFTSIENGSILMISARSSSLSSISSTYLILK</sequence>
<reference evidence="1" key="1">
    <citation type="submission" date="2021-06" db="EMBL/GenBank/DDBJ databases">
        <authorList>
            <person name="Kallberg Y."/>
            <person name="Tangrot J."/>
            <person name="Rosling A."/>
        </authorList>
    </citation>
    <scope>NUCLEOTIDE SEQUENCE</scope>
    <source>
        <strain evidence="1">AZ414A</strain>
    </source>
</reference>
<feature type="non-terminal residue" evidence="1">
    <location>
        <position position="59"/>
    </location>
</feature>
<evidence type="ECO:0000313" key="2">
    <source>
        <dbReference type="Proteomes" id="UP000789706"/>
    </source>
</evidence>
<accession>A0A9N9D5S8</accession>
<name>A0A9N9D5S8_9GLOM</name>
<comment type="caution">
    <text evidence="1">The sequence shown here is derived from an EMBL/GenBank/DDBJ whole genome shotgun (WGS) entry which is preliminary data.</text>
</comment>